<evidence type="ECO:0000256" key="1">
    <source>
        <dbReference type="SAM" id="Phobius"/>
    </source>
</evidence>
<keyword evidence="1" id="KW-1133">Transmembrane helix</keyword>
<dbReference type="OrthoDB" id="5451070at2"/>
<dbReference type="InterPro" id="IPR021450">
    <property type="entry name" value="DUF3100"/>
</dbReference>
<evidence type="ECO:0000313" key="3">
    <source>
        <dbReference type="Proteomes" id="UP000198948"/>
    </source>
</evidence>
<organism evidence="2 3">
    <name type="scientific">Isobaculum melis</name>
    <dbReference type="NCBI Taxonomy" id="142588"/>
    <lineage>
        <taxon>Bacteria</taxon>
        <taxon>Bacillati</taxon>
        <taxon>Bacillota</taxon>
        <taxon>Bacilli</taxon>
        <taxon>Lactobacillales</taxon>
        <taxon>Carnobacteriaceae</taxon>
        <taxon>Isobaculum</taxon>
    </lineage>
</organism>
<accession>A0A1H9U8Q0</accession>
<keyword evidence="1" id="KW-0812">Transmembrane</keyword>
<gene>
    <name evidence="2" type="ORF">SAMN04488559_12322</name>
</gene>
<protein>
    <recommendedName>
        <fullName evidence="4">DUF3100 domain-containing protein</fullName>
    </recommendedName>
</protein>
<dbReference type="EMBL" id="FOHA01000023">
    <property type="protein sequence ID" value="SES05524.1"/>
    <property type="molecule type" value="Genomic_DNA"/>
</dbReference>
<feature type="transmembrane region" description="Helical" evidence="1">
    <location>
        <begin position="101"/>
        <end position="128"/>
    </location>
</feature>
<proteinExistence type="predicted"/>
<keyword evidence="3" id="KW-1185">Reference proteome</keyword>
<feature type="transmembrane region" description="Helical" evidence="1">
    <location>
        <begin position="194"/>
        <end position="217"/>
    </location>
</feature>
<feature type="transmembrane region" description="Helical" evidence="1">
    <location>
        <begin position="37"/>
        <end position="55"/>
    </location>
</feature>
<reference evidence="2 3" key="1">
    <citation type="submission" date="2016-10" db="EMBL/GenBank/DDBJ databases">
        <authorList>
            <person name="de Groot N.N."/>
        </authorList>
    </citation>
    <scope>NUCLEOTIDE SEQUENCE [LARGE SCALE GENOMIC DNA]</scope>
    <source>
        <strain evidence="2 3">DSM 13760</strain>
    </source>
</reference>
<dbReference type="Proteomes" id="UP000198948">
    <property type="component" value="Unassembled WGS sequence"/>
</dbReference>
<feature type="transmembrane region" description="Helical" evidence="1">
    <location>
        <begin position="6"/>
        <end position="25"/>
    </location>
</feature>
<evidence type="ECO:0000313" key="2">
    <source>
        <dbReference type="EMBL" id="SES05524.1"/>
    </source>
</evidence>
<feature type="transmembrane region" description="Helical" evidence="1">
    <location>
        <begin position="71"/>
        <end position="89"/>
    </location>
</feature>
<dbReference type="AlphaFoldDB" id="A0A1H9U8Q0"/>
<dbReference type="Pfam" id="PF11299">
    <property type="entry name" value="DUF3100"/>
    <property type="match status" value="1"/>
</dbReference>
<name>A0A1H9U8Q0_9LACT</name>
<evidence type="ECO:0008006" key="4">
    <source>
        <dbReference type="Google" id="ProtNLM"/>
    </source>
</evidence>
<feature type="transmembrane region" description="Helical" evidence="1">
    <location>
        <begin position="163"/>
        <end position="187"/>
    </location>
</feature>
<dbReference type="RefSeq" id="WP_092653881.1">
    <property type="nucleotide sequence ID" value="NZ_FOHA01000023.1"/>
</dbReference>
<sequence>MKKKNGLYFLGFILVIIFIAEMIGIQSIPVGKVRISILPLVFAVLIGMVLGIPAFRKGVLKKVYAKENVDFAGKYLIFIMLPLMARYGADVAPKLKEILSVGWVFLFQELGNVGTVLIGLPIALLLGLKREAIGATLGLGREGELAYISEKYTLNSPEGRGVLSLYLIGTLFGAIFFSVFAPLLLSFGFDYRALAMSSGVGSASMMTAASSSLVAMMPENESVILSYAAASQLLTSFLGTYTMVFIAVPLQSFMYKLLTGGKKNDKTRAA</sequence>
<dbReference type="STRING" id="142588.SAMN04488559_12322"/>
<keyword evidence="1" id="KW-0472">Membrane</keyword>